<organism evidence="1 2">
    <name type="scientific">Chitinophaga defluvii</name>
    <dbReference type="NCBI Taxonomy" id="3163343"/>
    <lineage>
        <taxon>Bacteria</taxon>
        <taxon>Pseudomonadati</taxon>
        <taxon>Bacteroidota</taxon>
        <taxon>Chitinophagia</taxon>
        <taxon>Chitinophagales</taxon>
        <taxon>Chitinophagaceae</taxon>
        <taxon>Chitinophaga</taxon>
    </lineage>
</organism>
<evidence type="ECO:0000313" key="1">
    <source>
        <dbReference type="EMBL" id="MET6996538.1"/>
    </source>
</evidence>
<accession>A0ABV2T0I8</accession>
<dbReference type="EMBL" id="JBEXAC010000001">
    <property type="protein sequence ID" value="MET6996538.1"/>
    <property type="molecule type" value="Genomic_DNA"/>
</dbReference>
<proteinExistence type="predicted"/>
<keyword evidence="2" id="KW-1185">Reference proteome</keyword>
<reference evidence="1 2" key="1">
    <citation type="submission" date="2024-06" db="EMBL/GenBank/DDBJ databases">
        <title>Chitinophaga defluvii sp. nov., isolated from municipal sewage.</title>
        <authorList>
            <person name="Zhang L."/>
        </authorList>
    </citation>
    <scope>NUCLEOTIDE SEQUENCE [LARGE SCALE GENOMIC DNA]</scope>
    <source>
        <strain evidence="1 2">H8</strain>
    </source>
</reference>
<gene>
    <name evidence="1" type="ORF">ABR189_04135</name>
</gene>
<dbReference type="RefSeq" id="WP_354659180.1">
    <property type="nucleotide sequence ID" value="NZ_JBEXAC010000001.1"/>
</dbReference>
<evidence type="ECO:0000313" key="2">
    <source>
        <dbReference type="Proteomes" id="UP001549749"/>
    </source>
</evidence>
<comment type="caution">
    <text evidence="1">The sequence shown here is derived from an EMBL/GenBank/DDBJ whole genome shotgun (WGS) entry which is preliminary data.</text>
</comment>
<sequence length="74" mass="8423">MEAFTVKIGSRRFDVISYFETRASRFKVLIDDQEVMLETDEDGCIRAREGTPHRRAYNISLLNAIADGIAAHYA</sequence>
<name>A0ABV2T0I8_9BACT</name>
<dbReference type="Proteomes" id="UP001549749">
    <property type="component" value="Unassembled WGS sequence"/>
</dbReference>
<protein>
    <submittedName>
        <fullName evidence="1">Uncharacterized protein</fullName>
    </submittedName>
</protein>